<proteinExistence type="predicted"/>
<dbReference type="RefSeq" id="WP_394842297.1">
    <property type="nucleotide sequence ID" value="NZ_CP089982.1"/>
</dbReference>
<evidence type="ECO:0000313" key="3">
    <source>
        <dbReference type="Proteomes" id="UP001379533"/>
    </source>
</evidence>
<reference evidence="2 3" key="1">
    <citation type="submission" date="2021-12" db="EMBL/GenBank/DDBJ databases">
        <title>Discovery of the Pendulisporaceae a myxobacterial family with distinct sporulation behavior and unique specialized metabolism.</title>
        <authorList>
            <person name="Garcia R."/>
            <person name="Popoff A."/>
            <person name="Bader C.D."/>
            <person name="Loehr J."/>
            <person name="Walesch S."/>
            <person name="Walt C."/>
            <person name="Boldt J."/>
            <person name="Bunk B."/>
            <person name="Haeckl F.J.F.P.J."/>
            <person name="Gunesch A.P."/>
            <person name="Birkelbach J."/>
            <person name="Nuebel U."/>
            <person name="Pietschmann T."/>
            <person name="Bach T."/>
            <person name="Mueller R."/>
        </authorList>
    </citation>
    <scope>NUCLEOTIDE SEQUENCE [LARGE SCALE GENOMIC DNA]</scope>
    <source>
        <strain evidence="2 3">MSr12523</strain>
    </source>
</reference>
<dbReference type="Proteomes" id="UP001379533">
    <property type="component" value="Chromosome"/>
</dbReference>
<name>A0ABZ2JYX8_9BACT</name>
<evidence type="ECO:0000313" key="2">
    <source>
        <dbReference type="EMBL" id="WXA91676.1"/>
    </source>
</evidence>
<protein>
    <submittedName>
        <fullName evidence="2">Uncharacterized protein</fullName>
    </submittedName>
</protein>
<dbReference type="EMBL" id="CP089982">
    <property type="protein sequence ID" value="WXA91676.1"/>
    <property type="molecule type" value="Genomic_DNA"/>
</dbReference>
<keyword evidence="3" id="KW-1185">Reference proteome</keyword>
<accession>A0ABZ2JYX8</accession>
<gene>
    <name evidence="2" type="ORF">LZC95_35145</name>
</gene>
<evidence type="ECO:0000256" key="1">
    <source>
        <dbReference type="SAM" id="MobiDB-lite"/>
    </source>
</evidence>
<organism evidence="2 3">
    <name type="scientific">Pendulispora brunnea</name>
    <dbReference type="NCBI Taxonomy" id="2905690"/>
    <lineage>
        <taxon>Bacteria</taxon>
        <taxon>Pseudomonadati</taxon>
        <taxon>Myxococcota</taxon>
        <taxon>Myxococcia</taxon>
        <taxon>Myxococcales</taxon>
        <taxon>Sorangiineae</taxon>
        <taxon>Pendulisporaceae</taxon>
        <taxon>Pendulispora</taxon>
    </lineage>
</organism>
<feature type="compositionally biased region" description="Basic and acidic residues" evidence="1">
    <location>
        <begin position="89"/>
        <end position="103"/>
    </location>
</feature>
<sequence length="121" mass="13692">MAKKKLNPKLQEWVTARQRHHLSHAHVQMARELGMNPAKLGKLDNHRQEPWKAPLPQFIEDLYEKRFGKRRPDVVTTIEARARAVASKEAARKVEKSARRAARDALTSPTPASLSHDEGGS</sequence>
<feature type="region of interest" description="Disordered" evidence="1">
    <location>
        <begin position="87"/>
        <end position="121"/>
    </location>
</feature>